<dbReference type="EMBL" id="LAZR01051699">
    <property type="protein sequence ID" value="KKK84602.1"/>
    <property type="molecule type" value="Genomic_DNA"/>
</dbReference>
<dbReference type="AlphaFoldDB" id="A0A0F8YT42"/>
<organism evidence="1">
    <name type="scientific">marine sediment metagenome</name>
    <dbReference type="NCBI Taxonomy" id="412755"/>
    <lineage>
        <taxon>unclassified sequences</taxon>
        <taxon>metagenomes</taxon>
        <taxon>ecological metagenomes</taxon>
    </lineage>
</organism>
<protein>
    <submittedName>
        <fullName evidence="1">Uncharacterized protein</fullName>
    </submittedName>
</protein>
<accession>A0A0F8YT42</accession>
<reference evidence="1" key="1">
    <citation type="journal article" date="2015" name="Nature">
        <title>Complex archaea that bridge the gap between prokaryotes and eukaryotes.</title>
        <authorList>
            <person name="Spang A."/>
            <person name="Saw J.H."/>
            <person name="Jorgensen S.L."/>
            <person name="Zaremba-Niedzwiedzka K."/>
            <person name="Martijn J."/>
            <person name="Lind A.E."/>
            <person name="van Eijk R."/>
            <person name="Schleper C."/>
            <person name="Guy L."/>
            <person name="Ettema T.J."/>
        </authorList>
    </citation>
    <scope>NUCLEOTIDE SEQUENCE</scope>
</reference>
<comment type="caution">
    <text evidence="1">The sequence shown here is derived from an EMBL/GenBank/DDBJ whole genome shotgun (WGS) entry which is preliminary data.</text>
</comment>
<gene>
    <name evidence="1" type="ORF">LCGC14_2781710</name>
</gene>
<proteinExistence type="predicted"/>
<name>A0A0F8YT42_9ZZZZ</name>
<sequence>MGKPLRCKLGLHASPKIVWEYPFNCKLCGALVKESERITGGNDGDNDD</sequence>
<evidence type="ECO:0000313" key="1">
    <source>
        <dbReference type="EMBL" id="KKK84602.1"/>
    </source>
</evidence>